<dbReference type="Gene3D" id="3.40.50.300">
    <property type="entry name" value="P-loop containing nucleotide triphosphate hydrolases"/>
    <property type="match status" value="1"/>
</dbReference>
<dbReference type="Pfam" id="PF01926">
    <property type="entry name" value="MMR_HSR1"/>
    <property type="match status" value="1"/>
</dbReference>
<dbReference type="InterPro" id="IPR006073">
    <property type="entry name" value="GTP-bd"/>
</dbReference>
<dbReference type="Proteomes" id="UP000308652">
    <property type="component" value="Unassembled WGS sequence"/>
</dbReference>
<dbReference type="InterPro" id="IPR027417">
    <property type="entry name" value="P-loop_NTPase"/>
</dbReference>
<evidence type="ECO:0000313" key="2">
    <source>
        <dbReference type="EMBL" id="TFK44962.1"/>
    </source>
</evidence>
<dbReference type="STRING" id="68775.A0A5C3MHV2"/>
<sequence length="259" mass="29751">MGPTGSGKSTFINVATEYNTEVGHSLESCTSEIGIIKISYPELSDCDIVFVDTPGFDNTHKSDLDILKMISEWLSATYKKKILLSGILYFHRISDNISPMAGTTLKNLRMFEELCGKNAFHNVILTTTMWDEVGEDLGKQYEDELIHKYWKNMMDRKSKTMRFKNDRHSAFLILAPLLESANKRHTLLLQQEMVDMHYQLLETSAGQALFTKVEALVKQKQDVLGRIRDEMKRTSDDQETMNVLRAEFQQLNIELDRTV</sequence>
<dbReference type="OrthoDB" id="8954335at2759"/>
<dbReference type="AlphaFoldDB" id="A0A5C3MHV2"/>
<dbReference type="EMBL" id="ML213590">
    <property type="protein sequence ID" value="TFK44962.1"/>
    <property type="molecule type" value="Genomic_DNA"/>
</dbReference>
<keyword evidence="3" id="KW-1185">Reference proteome</keyword>
<protein>
    <submittedName>
        <fullName evidence="2">P-loop containing nucleoside triphosphate hydrolase protein</fullName>
    </submittedName>
</protein>
<evidence type="ECO:0000259" key="1">
    <source>
        <dbReference type="Pfam" id="PF01926"/>
    </source>
</evidence>
<accession>A0A5C3MHV2</accession>
<feature type="non-terminal residue" evidence="2">
    <location>
        <position position="259"/>
    </location>
</feature>
<evidence type="ECO:0000313" key="3">
    <source>
        <dbReference type="Proteomes" id="UP000308652"/>
    </source>
</evidence>
<proteinExistence type="predicted"/>
<dbReference type="SUPFAM" id="SSF52540">
    <property type="entry name" value="P-loop containing nucleoside triphosphate hydrolases"/>
    <property type="match status" value="1"/>
</dbReference>
<organism evidence="2 3">
    <name type="scientific">Crucibulum laeve</name>
    <dbReference type="NCBI Taxonomy" id="68775"/>
    <lineage>
        <taxon>Eukaryota</taxon>
        <taxon>Fungi</taxon>
        <taxon>Dikarya</taxon>
        <taxon>Basidiomycota</taxon>
        <taxon>Agaricomycotina</taxon>
        <taxon>Agaricomycetes</taxon>
        <taxon>Agaricomycetidae</taxon>
        <taxon>Agaricales</taxon>
        <taxon>Agaricineae</taxon>
        <taxon>Nidulariaceae</taxon>
        <taxon>Crucibulum</taxon>
    </lineage>
</organism>
<gene>
    <name evidence="2" type="ORF">BDQ12DRAFT_621480</name>
</gene>
<feature type="domain" description="G" evidence="1">
    <location>
        <begin position="1"/>
        <end position="64"/>
    </location>
</feature>
<dbReference type="GO" id="GO:0005525">
    <property type="term" value="F:GTP binding"/>
    <property type="evidence" value="ECO:0007669"/>
    <property type="project" value="InterPro"/>
</dbReference>
<dbReference type="GO" id="GO:0016787">
    <property type="term" value="F:hydrolase activity"/>
    <property type="evidence" value="ECO:0007669"/>
    <property type="project" value="UniProtKB-KW"/>
</dbReference>
<keyword evidence="2" id="KW-0378">Hydrolase</keyword>
<dbReference type="CDD" id="cd00882">
    <property type="entry name" value="Ras_like_GTPase"/>
    <property type="match status" value="1"/>
</dbReference>
<reference evidence="2 3" key="1">
    <citation type="journal article" date="2019" name="Nat. Ecol. Evol.">
        <title>Megaphylogeny resolves global patterns of mushroom evolution.</title>
        <authorList>
            <person name="Varga T."/>
            <person name="Krizsan K."/>
            <person name="Foldi C."/>
            <person name="Dima B."/>
            <person name="Sanchez-Garcia M."/>
            <person name="Sanchez-Ramirez S."/>
            <person name="Szollosi G.J."/>
            <person name="Szarkandi J.G."/>
            <person name="Papp V."/>
            <person name="Albert L."/>
            <person name="Andreopoulos W."/>
            <person name="Angelini C."/>
            <person name="Antonin V."/>
            <person name="Barry K.W."/>
            <person name="Bougher N.L."/>
            <person name="Buchanan P."/>
            <person name="Buyck B."/>
            <person name="Bense V."/>
            <person name="Catcheside P."/>
            <person name="Chovatia M."/>
            <person name="Cooper J."/>
            <person name="Damon W."/>
            <person name="Desjardin D."/>
            <person name="Finy P."/>
            <person name="Geml J."/>
            <person name="Haridas S."/>
            <person name="Hughes K."/>
            <person name="Justo A."/>
            <person name="Karasinski D."/>
            <person name="Kautmanova I."/>
            <person name="Kiss B."/>
            <person name="Kocsube S."/>
            <person name="Kotiranta H."/>
            <person name="LaButti K.M."/>
            <person name="Lechner B.E."/>
            <person name="Liimatainen K."/>
            <person name="Lipzen A."/>
            <person name="Lukacs Z."/>
            <person name="Mihaltcheva S."/>
            <person name="Morgado L.N."/>
            <person name="Niskanen T."/>
            <person name="Noordeloos M.E."/>
            <person name="Ohm R.A."/>
            <person name="Ortiz-Santana B."/>
            <person name="Ovrebo C."/>
            <person name="Racz N."/>
            <person name="Riley R."/>
            <person name="Savchenko A."/>
            <person name="Shiryaev A."/>
            <person name="Soop K."/>
            <person name="Spirin V."/>
            <person name="Szebenyi C."/>
            <person name="Tomsovsky M."/>
            <person name="Tulloss R.E."/>
            <person name="Uehling J."/>
            <person name="Grigoriev I.V."/>
            <person name="Vagvolgyi C."/>
            <person name="Papp T."/>
            <person name="Martin F.M."/>
            <person name="Miettinen O."/>
            <person name="Hibbett D.S."/>
            <person name="Nagy L.G."/>
        </authorList>
    </citation>
    <scope>NUCLEOTIDE SEQUENCE [LARGE SCALE GENOMIC DNA]</scope>
    <source>
        <strain evidence="2 3">CBS 166.37</strain>
    </source>
</reference>
<name>A0A5C3MHV2_9AGAR</name>